<reference evidence="2 4" key="1">
    <citation type="journal article" date="2011" name="Nature">
        <title>The Medicago genome provides insight into the evolution of rhizobial symbioses.</title>
        <authorList>
            <person name="Young N.D."/>
            <person name="Debelle F."/>
            <person name="Oldroyd G.E."/>
            <person name="Geurts R."/>
            <person name="Cannon S.B."/>
            <person name="Udvardi M.K."/>
            <person name="Benedito V.A."/>
            <person name="Mayer K.F."/>
            <person name="Gouzy J."/>
            <person name="Schoof H."/>
            <person name="Van de Peer Y."/>
            <person name="Proost S."/>
            <person name="Cook D.R."/>
            <person name="Meyers B.C."/>
            <person name="Spannagl M."/>
            <person name="Cheung F."/>
            <person name="De Mita S."/>
            <person name="Krishnakumar V."/>
            <person name="Gundlach H."/>
            <person name="Zhou S."/>
            <person name="Mudge J."/>
            <person name="Bharti A.K."/>
            <person name="Murray J.D."/>
            <person name="Naoumkina M.A."/>
            <person name="Rosen B."/>
            <person name="Silverstein K.A."/>
            <person name="Tang H."/>
            <person name="Rombauts S."/>
            <person name="Zhao P.X."/>
            <person name="Zhou P."/>
            <person name="Barbe V."/>
            <person name="Bardou P."/>
            <person name="Bechner M."/>
            <person name="Bellec A."/>
            <person name="Berger A."/>
            <person name="Berges H."/>
            <person name="Bidwell S."/>
            <person name="Bisseling T."/>
            <person name="Choisne N."/>
            <person name="Couloux A."/>
            <person name="Denny R."/>
            <person name="Deshpande S."/>
            <person name="Dai X."/>
            <person name="Doyle J.J."/>
            <person name="Dudez A.M."/>
            <person name="Farmer A.D."/>
            <person name="Fouteau S."/>
            <person name="Franken C."/>
            <person name="Gibelin C."/>
            <person name="Gish J."/>
            <person name="Goldstein S."/>
            <person name="Gonzalez A.J."/>
            <person name="Green P.J."/>
            <person name="Hallab A."/>
            <person name="Hartog M."/>
            <person name="Hua A."/>
            <person name="Humphray S.J."/>
            <person name="Jeong D.H."/>
            <person name="Jing Y."/>
            <person name="Jocker A."/>
            <person name="Kenton S.M."/>
            <person name="Kim D.J."/>
            <person name="Klee K."/>
            <person name="Lai H."/>
            <person name="Lang C."/>
            <person name="Lin S."/>
            <person name="Macmil S.L."/>
            <person name="Magdelenat G."/>
            <person name="Matthews L."/>
            <person name="McCorrison J."/>
            <person name="Monaghan E.L."/>
            <person name="Mun J.H."/>
            <person name="Najar F.Z."/>
            <person name="Nicholson C."/>
            <person name="Noirot C."/>
            <person name="O'Bleness M."/>
            <person name="Paule C.R."/>
            <person name="Poulain J."/>
            <person name="Prion F."/>
            <person name="Qin B."/>
            <person name="Qu C."/>
            <person name="Retzel E.F."/>
            <person name="Riddle C."/>
            <person name="Sallet E."/>
            <person name="Samain S."/>
            <person name="Samson N."/>
            <person name="Sanders I."/>
            <person name="Saurat O."/>
            <person name="Scarpelli C."/>
            <person name="Schiex T."/>
            <person name="Segurens B."/>
            <person name="Severin A.J."/>
            <person name="Sherrier D.J."/>
            <person name="Shi R."/>
            <person name="Sims S."/>
            <person name="Singer S.R."/>
            <person name="Sinharoy S."/>
            <person name="Sterck L."/>
            <person name="Viollet A."/>
            <person name="Wang B.B."/>
            <person name="Wang K."/>
            <person name="Wang M."/>
            <person name="Wang X."/>
            <person name="Warfsmann J."/>
            <person name="Weissenbach J."/>
            <person name="White D.D."/>
            <person name="White J.D."/>
            <person name="Wiley G.B."/>
            <person name="Wincker P."/>
            <person name="Xing Y."/>
            <person name="Yang L."/>
            <person name="Yao Z."/>
            <person name="Ying F."/>
            <person name="Zhai J."/>
            <person name="Zhou L."/>
            <person name="Zuber A."/>
            <person name="Denarie J."/>
            <person name="Dixon R.A."/>
            <person name="May G.D."/>
            <person name="Schwartz D.C."/>
            <person name="Rogers J."/>
            <person name="Quetier F."/>
            <person name="Town C.D."/>
            <person name="Roe B.A."/>
        </authorList>
    </citation>
    <scope>NUCLEOTIDE SEQUENCE [LARGE SCALE GENOMIC DNA]</scope>
    <source>
        <strain evidence="2">A17</strain>
        <strain evidence="3 4">cv. Jemalong A17</strain>
    </source>
</reference>
<dbReference type="InterPro" id="IPR041266">
    <property type="entry name" value="EDS1_EP"/>
</dbReference>
<proteinExistence type="predicted"/>
<dbReference type="STRING" id="3880.G7JC65"/>
<dbReference type="HOGENOM" id="CLU_1789776_0_0_1"/>
<organism evidence="2 4">
    <name type="scientific">Medicago truncatula</name>
    <name type="common">Barrel medic</name>
    <name type="synonym">Medicago tribuloides</name>
    <dbReference type="NCBI Taxonomy" id="3880"/>
    <lineage>
        <taxon>Eukaryota</taxon>
        <taxon>Viridiplantae</taxon>
        <taxon>Streptophyta</taxon>
        <taxon>Embryophyta</taxon>
        <taxon>Tracheophyta</taxon>
        <taxon>Spermatophyta</taxon>
        <taxon>Magnoliopsida</taxon>
        <taxon>eudicotyledons</taxon>
        <taxon>Gunneridae</taxon>
        <taxon>Pentapetalae</taxon>
        <taxon>rosids</taxon>
        <taxon>fabids</taxon>
        <taxon>Fabales</taxon>
        <taxon>Fabaceae</taxon>
        <taxon>Papilionoideae</taxon>
        <taxon>50 kb inversion clade</taxon>
        <taxon>NPAAA clade</taxon>
        <taxon>Hologalegina</taxon>
        <taxon>IRL clade</taxon>
        <taxon>Trifolieae</taxon>
        <taxon>Medicago</taxon>
    </lineage>
</organism>
<dbReference type="EnsemblPlants" id="AES72914">
    <property type="protein sequence ID" value="AES72914"/>
    <property type="gene ID" value="MTR_3g096770"/>
</dbReference>
<sequence length="145" mass="17207">MNADQIRSICLNVITKVIKLYFGDPKIVIIGVAKFQLFMLHVEVLVWFWKNEQTNDFVIRGKWINASHFHKLLVEPVDIAEYYGKGMQKIKGRYIQHGRERRYEIFDMWWKDSISMAKVEEAKEWLSSVTSESDTSMLVNYRTQL</sequence>
<dbReference type="Pfam" id="PF18117">
    <property type="entry name" value="EDS1_EP"/>
    <property type="match status" value="1"/>
</dbReference>
<keyword evidence="4" id="KW-1185">Reference proteome</keyword>
<reference evidence="2 4" key="2">
    <citation type="journal article" date="2014" name="BMC Genomics">
        <title>An improved genome release (version Mt4.0) for the model legume Medicago truncatula.</title>
        <authorList>
            <person name="Tang H."/>
            <person name="Krishnakumar V."/>
            <person name="Bidwell S."/>
            <person name="Rosen B."/>
            <person name="Chan A."/>
            <person name="Zhou S."/>
            <person name="Gentzbittel L."/>
            <person name="Childs K.L."/>
            <person name="Yandell M."/>
            <person name="Gundlach H."/>
            <person name="Mayer K.F."/>
            <person name="Schwartz D.C."/>
            <person name="Town C.D."/>
        </authorList>
    </citation>
    <scope>GENOME REANNOTATION</scope>
    <source>
        <strain evidence="3 4">cv. Jemalong A17</strain>
    </source>
</reference>
<dbReference type="PANTHER" id="PTHR47413">
    <property type="entry name" value="LIPASE-LIKE PAD4"/>
    <property type="match status" value="1"/>
</dbReference>
<evidence type="ECO:0000313" key="3">
    <source>
        <dbReference type="EnsemblPlants" id="AES72914"/>
    </source>
</evidence>
<gene>
    <name evidence="2" type="ordered locus">MTR_3g096770</name>
</gene>
<evidence type="ECO:0000313" key="2">
    <source>
        <dbReference type="EMBL" id="AES72914.1"/>
    </source>
</evidence>
<reference evidence="3" key="3">
    <citation type="submission" date="2015-04" db="UniProtKB">
        <authorList>
            <consortium name="EnsemblPlants"/>
        </authorList>
    </citation>
    <scope>IDENTIFICATION</scope>
    <source>
        <strain evidence="3">cv. Jemalong A17</strain>
    </source>
</reference>
<feature type="domain" description="EDS1 EP" evidence="1">
    <location>
        <begin position="33"/>
        <end position="133"/>
    </location>
</feature>
<protein>
    <submittedName>
        <fullName evidence="2">Transmembrane protein, putative</fullName>
    </submittedName>
</protein>
<dbReference type="EMBL" id="CM001219">
    <property type="protein sequence ID" value="AES72914.1"/>
    <property type="molecule type" value="Genomic_DNA"/>
</dbReference>
<dbReference type="Proteomes" id="UP000002051">
    <property type="component" value="Chromosome 3"/>
</dbReference>
<dbReference type="PANTHER" id="PTHR47413:SF2">
    <property type="entry name" value="LIPASE-LIKE PAD4"/>
    <property type="match status" value="1"/>
</dbReference>
<evidence type="ECO:0000313" key="4">
    <source>
        <dbReference type="Proteomes" id="UP000002051"/>
    </source>
</evidence>
<keyword evidence="2" id="KW-0812">Transmembrane</keyword>
<evidence type="ECO:0000259" key="1">
    <source>
        <dbReference type="Pfam" id="PF18117"/>
    </source>
</evidence>
<keyword evidence="2" id="KW-0472">Membrane</keyword>
<dbReference type="PaxDb" id="3880-AES72914"/>
<accession>G7JC65</accession>
<dbReference type="AlphaFoldDB" id="G7JC65"/>
<name>G7JC65_MEDTR</name>